<gene>
    <name evidence="1" type="ORF">Mth01_54750</name>
</gene>
<evidence type="ECO:0000313" key="1">
    <source>
        <dbReference type="EMBL" id="GIH73222.1"/>
    </source>
</evidence>
<organism evidence="1 2">
    <name type="scientific">Sphaerimonospora thailandensis</name>
    <dbReference type="NCBI Taxonomy" id="795644"/>
    <lineage>
        <taxon>Bacteria</taxon>
        <taxon>Bacillati</taxon>
        <taxon>Actinomycetota</taxon>
        <taxon>Actinomycetes</taxon>
        <taxon>Streptosporangiales</taxon>
        <taxon>Streptosporangiaceae</taxon>
        <taxon>Sphaerimonospora</taxon>
    </lineage>
</organism>
<reference evidence="1" key="1">
    <citation type="submission" date="2021-01" db="EMBL/GenBank/DDBJ databases">
        <title>Whole genome shotgun sequence of Sphaerimonospora thailandensis NBRC 107569.</title>
        <authorList>
            <person name="Komaki H."/>
            <person name="Tamura T."/>
        </authorList>
    </citation>
    <scope>NUCLEOTIDE SEQUENCE</scope>
    <source>
        <strain evidence="1">NBRC 107569</strain>
    </source>
</reference>
<protein>
    <submittedName>
        <fullName evidence="1">Uncharacterized protein</fullName>
    </submittedName>
</protein>
<dbReference type="EMBL" id="BOOG01000077">
    <property type="protein sequence ID" value="GIH73222.1"/>
    <property type="molecule type" value="Genomic_DNA"/>
</dbReference>
<dbReference type="AlphaFoldDB" id="A0A8J3RCI7"/>
<proteinExistence type="predicted"/>
<accession>A0A8J3RCI7</accession>
<name>A0A8J3RCI7_9ACTN</name>
<keyword evidence="2" id="KW-1185">Reference proteome</keyword>
<sequence length="118" mass="12489">MQVPVHTPWLTRLAVALPGTRVPVGDDRTDFVVAAGTSGRVFDVRDEGLGPDSRAITTDTIAMAPRSDVVGHGARPQVEAANAAPRAYGSEPGTPRVITLVRAARTEILPFGTWECAE</sequence>
<evidence type="ECO:0000313" key="2">
    <source>
        <dbReference type="Proteomes" id="UP000610966"/>
    </source>
</evidence>
<comment type="caution">
    <text evidence="1">The sequence shown here is derived from an EMBL/GenBank/DDBJ whole genome shotgun (WGS) entry which is preliminary data.</text>
</comment>
<dbReference type="Proteomes" id="UP000610966">
    <property type="component" value="Unassembled WGS sequence"/>
</dbReference>